<protein>
    <submittedName>
        <fullName evidence="5">Uncharacterized protein</fullName>
    </submittedName>
</protein>
<evidence type="ECO:0000256" key="3">
    <source>
        <dbReference type="SAM" id="MobiDB-lite"/>
    </source>
</evidence>
<evidence type="ECO:0000313" key="5">
    <source>
        <dbReference type="WBParaSite" id="jg9872"/>
    </source>
</evidence>
<keyword evidence="1" id="KW-0103">Bromodomain</keyword>
<evidence type="ECO:0000256" key="1">
    <source>
        <dbReference type="ARBA" id="ARBA00023117"/>
    </source>
</evidence>
<feature type="compositionally biased region" description="Polar residues" evidence="3">
    <location>
        <begin position="147"/>
        <end position="159"/>
    </location>
</feature>
<dbReference type="SUPFAM" id="SSF47040">
    <property type="entry name" value="Kix domain of CBP (creb binding protein)"/>
    <property type="match status" value="1"/>
</dbReference>
<dbReference type="Proteomes" id="UP000887574">
    <property type="component" value="Unplaced"/>
</dbReference>
<dbReference type="SUPFAM" id="SSF47370">
    <property type="entry name" value="Bromodomain"/>
    <property type="match status" value="1"/>
</dbReference>
<organism evidence="4 5">
    <name type="scientific">Ditylenchus dipsaci</name>
    <dbReference type="NCBI Taxonomy" id="166011"/>
    <lineage>
        <taxon>Eukaryota</taxon>
        <taxon>Metazoa</taxon>
        <taxon>Ecdysozoa</taxon>
        <taxon>Nematoda</taxon>
        <taxon>Chromadorea</taxon>
        <taxon>Rhabditida</taxon>
        <taxon>Tylenchina</taxon>
        <taxon>Tylenchomorpha</taxon>
        <taxon>Sphaerularioidea</taxon>
        <taxon>Anguinidae</taxon>
        <taxon>Anguininae</taxon>
        <taxon>Ditylenchus</taxon>
    </lineage>
</organism>
<reference evidence="5" key="1">
    <citation type="submission" date="2022-11" db="UniProtKB">
        <authorList>
            <consortium name="WormBaseParasite"/>
        </authorList>
    </citation>
    <scope>IDENTIFICATION</scope>
</reference>
<keyword evidence="4" id="KW-1185">Reference proteome</keyword>
<proteinExistence type="predicted"/>
<dbReference type="GO" id="GO:0006355">
    <property type="term" value="P:regulation of DNA-templated transcription"/>
    <property type="evidence" value="ECO:0007669"/>
    <property type="project" value="InterPro"/>
</dbReference>
<evidence type="ECO:0000256" key="2">
    <source>
        <dbReference type="ARBA" id="ARBA00023242"/>
    </source>
</evidence>
<accession>A0A915ES65</accession>
<feature type="region of interest" description="Disordered" evidence="3">
    <location>
        <begin position="128"/>
        <end position="197"/>
    </location>
</feature>
<sequence>MTEFDNNDPVAQCRRLFFTSKIMESLQSSPESLPDQKLEKLWNTAKTIEEGIYETAEGNRQKYCHMVKRMSSEAQKTAFESKEDNAPSKSFFLPKSVLLKTSDLVVNATKNHLSHSSQSITIQEDIALSDGSSPPKRVCSAAGSDGAVNNKNDDISSNTSYSIPPSPGGGSSSSPDFDVISQASRTPLPTEDEPDNFDWVSVLNENKSTSGPKSIEDIWEEVRGTTPQISAPASVASRASSVASLGFGELKIKEKCCPIRTDRPKSSAKTPLIEFVLPVAKTDLAGNTKIFDEMCTSFQKHTKDELFKRLSPVWESLQNFRTKQPFLSSNADKEKTQMRVILNNIFDDVYKDPWQFCEDAWKFFDGMKSYHVKFGEGSTAYEWCKEMAELFTAEMEPVMQDLGYCCAQKRTRILKCRAEPDCEISLEEVYCSLVFENDTEDAIQSYTYCKKHFEKLTPQEIEELEREHAEQLKDDAIPKGVHFSQLPVEVQYAKSRFQLVRNSEENQFVPMKSCKVCSRRWHETCATNASRQVFICNNCWNTTKQVFNGWTYVTRLLLTGDFTRRHKTDPPLNCISLLSSLVKDSLSIQIFEEIVQEMQCFPANLYALFESGRRLPYSPFPSADTTNDKASTSKGKHTSTIPDVSK</sequence>
<dbReference type="AlphaFoldDB" id="A0A915ES65"/>
<name>A0A915ES65_9BILA</name>
<dbReference type="WBParaSite" id="jg9872">
    <property type="protein sequence ID" value="jg9872"/>
    <property type="gene ID" value="jg9872"/>
</dbReference>
<dbReference type="InterPro" id="IPR036529">
    <property type="entry name" value="KIX_dom_sf"/>
</dbReference>
<dbReference type="Gene3D" id="1.10.246.20">
    <property type="entry name" value="Coactivator CBP, KIX domain"/>
    <property type="match status" value="1"/>
</dbReference>
<feature type="compositionally biased region" description="Polar residues" evidence="3">
    <location>
        <begin position="623"/>
        <end position="646"/>
    </location>
</feature>
<evidence type="ECO:0000313" key="4">
    <source>
        <dbReference type="Proteomes" id="UP000887574"/>
    </source>
</evidence>
<keyword evidence="2" id="KW-0539">Nucleus</keyword>
<dbReference type="InterPro" id="IPR036427">
    <property type="entry name" value="Bromodomain-like_sf"/>
</dbReference>
<feature type="region of interest" description="Disordered" evidence="3">
    <location>
        <begin position="620"/>
        <end position="646"/>
    </location>
</feature>
<dbReference type="GO" id="GO:0003712">
    <property type="term" value="F:transcription coregulator activity"/>
    <property type="evidence" value="ECO:0007669"/>
    <property type="project" value="InterPro"/>
</dbReference>